<evidence type="ECO:0000256" key="1">
    <source>
        <dbReference type="ARBA" id="ARBA00005567"/>
    </source>
</evidence>
<dbReference type="Gene3D" id="1.20.80.10">
    <property type="match status" value="1"/>
</dbReference>
<dbReference type="EMBL" id="NKXS01010189">
    <property type="protein sequence ID" value="PIM97318.1"/>
    <property type="molecule type" value="Genomic_DNA"/>
</dbReference>
<feature type="compositionally biased region" description="Basic and acidic residues" evidence="3">
    <location>
        <begin position="388"/>
        <end position="402"/>
    </location>
</feature>
<comment type="caution">
    <text evidence="5">The sequence shown here is derived from an EMBL/GenBank/DDBJ whole genome shotgun (WGS) entry which is preliminary data.</text>
</comment>
<dbReference type="PANTHER" id="PTHR23310:SF105">
    <property type="entry name" value="ACYL-COA-BINDING DOMAIN-CONTAINING PROTEIN 5"/>
    <property type="match status" value="1"/>
</dbReference>
<comment type="similarity">
    <text evidence="1">Belongs to the ACBP family.</text>
</comment>
<dbReference type="Proteomes" id="UP000231279">
    <property type="component" value="Unassembled WGS sequence"/>
</dbReference>
<dbReference type="PANTHER" id="PTHR23310">
    <property type="entry name" value="ACYL-COA-BINDING PROTEIN, ACBP"/>
    <property type="match status" value="1"/>
</dbReference>
<dbReference type="PROSITE" id="PS51228">
    <property type="entry name" value="ACB_2"/>
    <property type="match status" value="1"/>
</dbReference>
<reference evidence="6" key="1">
    <citation type="journal article" date="2018" name="Gigascience">
        <title>Genome assembly of the Pink Ipe (Handroanthus impetiginosus, Bignoniaceae), a highly valued, ecologically keystone Neotropical timber forest tree.</title>
        <authorList>
            <person name="Silva-Junior O.B."/>
            <person name="Grattapaglia D."/>
            <person name="Novaes E."/>
            <person name="Collevatti R.G."/>
        </authorList>
    </citation>
    <scope>NUCLEOTIDE SEQUENCE [LARGE SCALE GENOMIC DNA]</scope>
    <source>
        <strain evidence="6">cv. UFG-1</strain>
    </source>
</reference>
<keyword evidence="6" id="KW-1185">Reference proteome</keyword>
<gene>
    <name evidence="5" type="ORF">CDL12_30213</name>
</gene>
<dbReference type="GO" id="GO:0000062">
    <property type="term" value="F:fatty-acyl-CoA binding"/>
    <property type="evidence" value="ECO:0007669"/>
    <property type="project" value="InterPro"/>
</dbReference>
<keyword evidence="2" id="KW-0446">Lipid-binding</keyword>
<dbReference type="InterPro" id="IPR035984">
    <property type="entry name" value="Acyl-CoA-binding_sf"/>
</dbReference>
<dbReference type="STRING" id="429701.A0A2G9FW81"/>
<dbReference type="Pfam" id="PF00887">
    <property type="entry name" value="ACBP"/>
    <property type="match status" value="1"/>
</dbReference>
<evidence type="ECO:0000259" key="4">
    <source>
        <dbReference type="PROSITE" id="PS51228"/>
    </source>
</evidence>
<evidence type="ECO:0000313" key="5">
    <source>
        <dbReference type="EMBL" id="PIM97318.1"/>
    </source>
</evidence>
<feature type="region of interest" description="Disordered" evidence="3">
    <location>
        <begin position="376"/>
        <end position="417"/>
    </location>
</feature>
<proteinExistence type="inferred from homology"/>
<sequence length="417" mass="46599">MEFLQEPTFTAFLALILSFLVAKIVSFAVSNSRTDGKTVVSSVNEDGVQKGVVVDRLSRVKSGKGKKRVKFVDDFVIKRVDRYEGSENIVLLDDVEEQSVGEKAAERVDQEHGVSEDLRRMVEQQRFDAQVKGFEKDEMGIEKKADDDAKMRGILGENEKILETSWVKNASPEDQKNELKFEGDALETSGVRNVILENQKNEVEFEGDALDTSGVKSVIVENQRKELKFEGDDMIIDQKEGNGEEGIVENEGKNKGEVEEEGRVSIESDDDWEGIERSELEKVFAEAVNYVEYGGKGKEKVDDRLAKLGSDVQMELFGLHKVAVEGPCHEPQPMAFKVAARAKWNAWQRLGSMSLEMAMEQYIRVLSDSIPGWMHDYSADDDVQGSPKSERISETSDPKYERILGPNATPVDDSSAG</sequence>
<dbReference type="InterPro" id="IPR000582">
    <property type="entry name" value="Acyl-CoA-binding_protein"/>
</dbReference>
<organism evidence="5 6">
    <name type="scientific">Handroanthus impetiginosus</name>
    <dbReference type="NCBI Taxonomy" id="429701"/>
    <lineage>
        <taxon>Eukaryota</taxon>
        <taxon>Viridiplantae</taxon>
        <taxon>Streptophyta</taxon>
        <taxon>Embryophyta</taxon>
        <taxon>Tracheophyta</taxon>
        <taxon>Spermatophyta</taxon>
        <taxon>Magnoliopsida</taxon>
        <taxon>eudicotyledons</taxon>
        <taxon>Gunneridae</taxon>
        <taxon>Pentapetalae</taxon>
        <taxon>asterids</taxon>
        <taxon>lamiids</taxon>
        <taxon>Lamiales</taxon>
        <taxon>Bignoniaceae</taxon>
        <taxon>Crescentiina</taxon>
        <taxon>Tabebuia alliance</taxon>
        <taxon>Handroanthus</taxon>
    </lineage>
</organism>
<dbReference type="AlphaFoldDB" id="A0A2G9FW81"/>
<feature type="domain" description="ACB" evidence="4">
    <location>
        <begin position="280"/>
        <end position="375"/>
    </location>
</feature>
<dbReference type="OrthoDB" id="71307at2759"/>
<name>A0A2G9FW81_9LAMI</name>
<dbReference type="InterPro" id="IPR014352">
    <property type="entry name" value="FERM/acyl-CoA-bd_prot_sf"/>
</dbReference>
<accession>A0A2G9FW81</accession>
<dbReference type="SUPFAM" id="SSF47027">
    <property type="entry name" value="Acyl-CoA binding protein"/>
    <property type="match status" value="1"/>
</dbReference>
<dbReference type="GO" id="GO:0006631">
    <property type="term" value="P:fatty acid metabolic process"/>
    <property type="evidence" value="ECO:0007669"/>
    <property type="project" value="TreeGrafter"/>
</dbReference>
<protein>
    <recommendedName>
        <fullName evidence="4">ACB domain-containing protein</fullName>
    </recommendedName>
</protein>
<evidence type="ECO:0000313" key="6">
    <source>
        <dbReference type="Proteomes" id="UP000231279"/>
    </source>
</evidence>
<evidence type="ECO:0000256" key="3">
    <source>
        <dbReference type="SAM" id="MobiDB-lite"/>
    </source>
</evidence>
<evidence type="ECO:0000256" key="2">
    <source>
        <dbReference type="ARBA" id="ARBA00023121"/>
    </source>
</evidence>